<evidence type="ECO:0000259" key="2">
    <source>
        <dbReference type="Pfam" id="PF01051"/>
    </source>
</evidence>
<dbReference type="InterPro" id="IPR036388">
    <property type="entry name" value="WH-like_DNA-bd_sf"/>
</dbReference>
<dbReference type="Pfam" id="PF01051">
    <property type="entry name" value="Rep3_N"/>
    <property type="match status" value="1"/>
</dbReference>
<accession>A0A5D6VVL0</accession>
<sequence length="459" mass="52966">MLDNNDKSLMNVHPLNPTNQITKANSLIEGNYSMSLPESKIMEAVLSMLDENENKMNYIEIDTKELCSFVKVNLRELKEFTLEMVKKDIVFTGREPDGTEKLVQTTWLDSAVYYPSKGIVRLRVSEELAPYLLGLKHRRMPYTQFSVNELVSVTYYTKRIYELAVQYKKIGKRPEMSIEDFRQKLGIDEGKYALFAHLKSRVIDPSIKAIAENDQMPYLVTYELVKSGRAYKGIILYTKKKSVCMDSIESHSTENVSSEVDVKNLPLDKLREYLHGFGYEDNWQQSYDEDQLRFIADLLYKKINPIVLKNFLNNKGFEYVKKNNDIALQRMANGGKNYGAILFSALKGNYAGEAEEQKARQPKLNINGKTRTAEEVKAWIKKNEEAFAQEEKEKFNDVPQIITDIEITFLNKSISRKGDCSEPAAHRIYLRHKDSTVPKIREAIKLLDEGKEIPPNFFK</sequence>
<dbReference type="AlphaFoldDB" id="A0A5D6VVL0"/>
<evidence type="ECO:0000313" key="4">
    <source>
        <dbReference type="Proteomes" id="UP000323646"/>
    </source>
</evidence>
<dbReference type="GO" id="GO:0003887">
    <property type="term" value="F:DNA-directed DNA polymerase activity"/>
    <property type="evidence" value="ECO:0007669"/>
    <property type="project" value="InterPro"/>
</dbReference>
<proteinExistence type="inferred from homology"/>
<dbReference type="Pfam" id="PF21205">
    <property type="entry name" value="Rep3_C"/>
    <property type="match status" value="1"/>
</dbReference>
<dbReference type="Gene3D" id="1.10.10.10">
    <property type="entry name" value="Winged helix-like DNA-binding domain superfamily/Winged helix DNA-binding domain"/>
    <property type="match status" value="2"/>
</dbReference>
<dbReference type="Proteomes" id="UP000323646">
    <property type="component" value="Unassembled WGS sequence"/>
</dbReference>
<dbReference type="RefSeq" id="WP_149172282.1">
    <property type="nucleotide sequence ID" value="NZ_VTOY01000017.1"/>
</dbReference>
<organism evidence="3 4">
    <name type="scientific">Selenomonas ruminis</name>
    <dbReference type="NCBI Taxonomy" id="2593411"/>
    <lineage>
        <taxon>Bacteria</taxon>
        <taxon>Bacillati</taxon>
        <taxon>Bacillota</taxon>
        <taxon>Negativicutes</taxon>
        <taxon>Selenomonadales</taxon>
        <taxon>Selenomonadaceae</taxon>
        <taxon>Selenomonas</taxon>
    </lineage>
</organism>
<dbReference type="InterPro" id="IPR000525">
    <property type="entry name" value="Initiator_Rep_WH1"/>
</dbReference>
<reference evidence="3 4" key="1">
    <citation type="submission" date="2019-08" db="EMBL/GenBank/DDBJ databases">
        <title>Selenomonas sp. mPRGC5 and Selenomonas sp. mPRGC8 isolated from ruminal fluid of dairy goat (Capra hircus).</title>
        <authorList>
            <person name="Poothong S."/>
            <person name="Nuengjamnong C."/>
            <person name="Tanasupawat S."/>
        </authorList>
    </citation>
    <scope>NUCLEOTIDE SEQUENCE [LARGE SCALE GENOMIC DNA]</scope>
    <source>
        <strain evidence="4">mPRGC5</strain>
    </source>
</reference>
<protein>
    <submittedName>
        <fullName evidence="3">Replication initiation protein</fullName>
    </submittedName>
</protein>
<feature type="domain" description="Initiator Rep protein WH1" evidence="2">
    <location>
        <begin position="21"/>
        <end position="164"/>
    </location>
</feature>
<keyword evidence="4" id="KW-1185">Reference proteome</keyword>
<dbReference type="SUPFAM" id="SSF46785">
    <property type="entry name" value="Winged helix' DNA-binding domain"/>
    <property type="match status" value="2"/>
</dbReference>
<dbReference type="OrthoDB" id="9765378at2"/>
<evidence type="ECO:0000313" key="3">
    <source>
        <dbReference type="EMBL" id="TYZ20061.1"/>
    </source>
</evidence>
<comment type="caution">
    <text evidence="3">The sequence shown here is derived from an EMBL/GenBank/DDBJ whole genome shotgun (WGS) entry which is preliminary data.</text>
</comment>
<dbReference type="GO" id="GO:0006270">
    <property type="term" value="P:DNA replication initiation"/>
    <property type="evidence" value="ECO:0007669"/>
    <property type="project" value="InterPro"/>
</dbReference>
<comment type="similarity">
    <text evidence="1">Belongs to the initiator RepB protein family.</text>
</comment>
<dbReference type="InterPro" id="IPR036390">
    <property type="entry name" value="WH_DNA-bd_sf"/>
</dbReference>
<gene>
    <name evidence="3" type="ORF">FZ040_12395</name>
</gene>
<dbReference type="EMBL" id="VTOY01000017">
    <property type="protein sequence ID" value="TYZ20061.1"/>
    <property type="molecule type" value="Genomic_DNA"/>
</dbReference>
<name>A0A5D6VVL0_9FIRM</name>
<evidence type="ECO:0000256" key="1">
    <source>
        <dbReference type="ARBA" id="ARBA00038283"/>
    </source>
</evidence>